<dbReference type="GO" id="GO:0008270">
    <property type="term" value="F:zinc ion binding"/>
    <property type="evidence" value="ECO:0007669"/>
    <property type="project" value="InterPro"/>
</dbReference>
<evidence type="ECO:0000256" key="6">
    <source>
        <dbReference type="SAM" id="Phobius"/>
    </source>
</evidence>
<dbReference type="GO" id="GO:0005634">
    <property type="term" value="C:nucleus"/>
    <property type="evidence" value="ECO:0007669"/>
    <property type="project" value="TreeGrafter"/>
</dbReference>
<dbReference type="PANTHER" id="PTHR47424:SF3">
    <property type="entry name" value="REGULATORY PROTEIN GAL4"/>
    <property type="match status" value="1"/>
</dbReference>
<dbReference type="GO" id="GO:0000981">
    <property type="term" value="F:DNA-binding transcription factor activity, RNA polymerase II-specific"/>
    <property type="evidence" value="ECO:0007669"/>
    <property type="project" value="TreeGrafter"/>
</dbReference>
<name>A0AAD6BXM9_9EURO</name>
<keyword evidence="4" id="KW-0539">Nucleus</keyword>
<evidence type="ECO:0000313" key="9">
    <source>
        <dbReference type="Proteomes" id="UP001213681"/>
    </source>
</evidence>
<reference evidence="8" key="2">
    <citation type="journal article" date="2023" name="IMA Fungus">
        <title>Comparative genomic study of the Penicillium genus elucidates a diverse pangenome and 15 lateral gene transfer events.</title>
        <authorList>
            <person name="Petersen C."/>
            <person name="Sorensen T."/>
            <person name="Nielsen M.R."/>
            <person name="Sondergaard T.E."/>
            <person name="Sorensen J.L."/>
            <person name="Fitzpatrick D.A."/>
            <person name="Frisvad J.C."/>
            <person name="Nielsen K.L."/>
        </authorList>
    </citation>
    <scope>NUCLEOTIDE SEQUENCE</scope>
    <source>
        <strain evidence="8">IBT 16125</strain>
    </source>
</reference>
<dbReference type="GO" id="GO:0006351">
    <property type="term" value="P:DNA-templated transcription"/>
    <property type="evidence" value="ECO:0007669"/>
    <property type="project" value="InterPro"/>
</dbReference>
<dbReference type="Proteomes" id="UP001213681">
    <property type="component" value="Unassembled WGS sequence"/>
</dbReference>
<keyword evidence="9" id="KW-1185">Reference proteome</keyword>
<dbReference type="GeneID" id="81602540"/>
<keyword evidence="3" id="KW-0804">Transcription</keyword>
<keyword evidence="2" id="KW-0238">DNA-binding</keyword>
<reference evidence="8" key="1">
    <citation type="submission" date="2022-12" db="EMBL/GenBank/DDBJ databases">
        <authorList>
            <person name="Petersen C."/>
        </authorList>
    </citation>
    <scope>NUCLEOTIDE SEQUENCE</scope>
    <source>
        <strain evidence="8">IBT 16125</strain>
    </source>
</reference>
<feature type="region of interest" description="Disordered" evidence="5">
    <location>
        <begin position="1"/>
        <end position="23"/>
    </location>
</feature>
<accession>A0AAD6BXM9</accession>
<dbReference type="GO" id="GO:0000435">
    <property type="term" value="P:positive regulation of transcription from RNA polymerase II promoter by galactose"/>
    <property type="evidence" value="ECO:0007669"/>
    <property type="project" value="TreeGrafter"/>
</dbReference>
<keyword evidence="6" id="KW-0472">Membrane</keyword>
<evidence type="ECO:0000256" key="2">
    <source>
        <dbReference type="ARBA" id="ARBA00023125"/>
    </source>
</evidence>
<proteinExistence type="predicted"/>
<dbReference type="AlphaFoldDB" id="A0AAD6BXM9"/>
<evidence type="ECO:0000256" key="5">
    <source>
        <dbReference type="SAM" id="MobiDB-lite"/>
    </source>
</evidence>
<dbReference type="RefSeq" id="XP_056761146.1">
    <property type="nucleotide sequence ID" value="XM_056912297.1"/>
</dbReference>
<dbReference type="SMART" id="SM00906">
    <property type="entry name" value="Fungal_trans"/>
    <property type="match status" value="1"/>
</dbReference>
<dbReference type="Pfam" id="PF04082">
    <property type="entry name" value="Fungal_trans"/>
    <property type="match status" value="1"/>
</dbReference>
<comment type="caution">
    <text evidence="8">The sequence shown here is derived from an EMBL/GenBank/DDBJ whole genome shotgun (WGS) entry which is preliminary data.</text>
</comment>
<evidence type="ECO:0000256" key="4">
    <source>
        <dbReference type="ARBA" id="ARBA00023242"/>
    </source>
</evidence>
<dbReference type="InterPro" id="IPR007219">
    <property type="entry name" value="XnlR_reg_dom"/>
</dbReference>
<evidence type="ECO:0000259" key="7">
    <source>
        <dbReference type="SMART" id="SM00906"/>
    </source>
</evidence>
<evidence type="ECO:0000313" key="8">
    <source>
        <dbReference type="EMBL" id="KAJ5437917.1"/>
    </source>
</evidence>
<sequence>MSVTQVPSSKVREAPVDARNDRTTALEDRLHAIERRLAYLEDNSLPPNSQTSEALKYGSRALTQQPKAARRGSSTIRQETPLTVSALSMSRISDQSDGVDGMGSVALREGAEEDEYFGNSSNVAFLRSIIQATVHSAGLGSRRVSEPEITNSDHHGNDDSSSFLMWPFRTNQSGNSSQRTAIDPFALPPRDAADDMLHLYFNTVNLMIPCIHEDLFRQALFLMRTNGPENIRRSWLGVLNMIFAITTNVMTPTSPTQDRAQQSNTFYERAMELISPGILGRPSVEMVQLFLLMEIYLEGTPASSLAWTFHSLAVKGSYQLGLHLSGSSRLSQVERECRRRLWYWCITNDRLLSVGYGRPPLIPLSHVKIEPCARLPFSKVADEVVASSSTYFDSMITITHIMGDAIDRLYGQNLGSIPPAYTSETLSQVSDLLSQLDQWQEQLPRHLKAIDASENILENASKSLEITRLRVLLSFRYLGARILVLRAILTHFFSPCGRNSCNEHLSEWLLDSSFPLIADLVRTCLRIFRISTELLAASENNQNLLGAWWFSCYYTFNASLVILGVLFIKQNPLYSMRLRDSDDLRPSLDIAMSILRGLDSGNRTIMRCRDILERLIANFDAKAHTTDLTSPANSGSPSSEWAWQLMDSTLFNPDASLGFAPAIPNDTASFFLPVNF</sequence>
<dbReference type="PANTHER" id="PTHR47424">
    <property type="entry name" value="REGULATORY PROTEIN GAL4"/>
    <property type="match status" value="1"/>
</dbReference>
<feature type="transmembrane region" description="Helical" evidence="6">
    <location>
        <begin position="547"/>
        <end position="568"/>
    </location>
</feature>
<dbReference type="CDD" id="cd12148">
    <property type="entry name" value="fungal_TF_MHR"/>
    <property type="match status" value="1"/>
</dbReference>
<dbReference type="GO" id="GO:0000978">
    <property type="term" value="F:RNA polymerase II cis-regulatory region sequence-specific DNA binding"/>
    <property type="evidence" value="ECO:0007669"/>
    <property type="project" value="TreeGrafter"/>
</dbReference>
<feature type="compositionally biased region" description="Basic and acidic residues" evidence="5">
    <location>
        <begin position="10"/>
        <end position="23"/>
    </location>
</feature>
<keyword evidence="6" id="KW-0812">Transmembrane</keyword>
<protein>
    <recommendedName>
        <fullName evidence="7">Xylanolytic transcriptional activator regulatory domain-containing protein</fullName>
    </recommendedName>
</protein>
<evidence type="ECO:0000256" key="3">
    <source>
        <dbReference type="ARBA" id="ARBA00023163"/>
    </source>
</evidence>
<dbReference type="InterPro" id="IPR051127">
    <property type="entry name" value="Fungal_SecMet_Regulators"/>
</dbReference>
<gene>
    <name evidence="8" type="ORF">N7458_008915</name>
</gene>
<feature type="region of interest" description="Disordered" evidence="5">
    <location>
        <begin position="140"/>
        <end position="183"/>
    </location>
</feature>
<organism evidence="8 9">
    <name type="scientific">Penicillium daleae</name>
    <dbReference type="NCBI Taxonomy" id="63821"/>
    <lineage>
        <taxon>Eukaryota</taxon>
        <taxon>Fungi</taxon>
        <taxon>Dikarya</taxon>
        <taxon>Ascomycota</taxon>
        <taxon>Pezizomycotina</taxon>
        <taxon>Eurotiomycetes</taxon>
        <taxon>Eurotiomycetidae</taxon>
        <taxon>Eurotiales</taxon>
        <taxon>Aspergillaceae</taxon>
        <taxon>Penicillium</taxon>
    </lineage>
</organism>
<feature type="domain" description="Xylanolytic transcriptional activator regulatory" evidence="7">
    <location>
        <begin position="306"/>
        <end position="378"/>
    </location>
</feature>
<feature type="compositionally biased region" description="Polar residues" evidence="5">
    <location>
        <begin position="169"/>
        <end position="180"/>
    </location>
</feature>
<feature type="compositionally biased region" description="Basic and acidic residues" evidence="5">
    <location>
        <begin position="143"/>
        <end position="158"/>
    </location>
</feature>
<keyword evidence="1" id="KW-0805">Transcription regulation</keyword>
<keyword evidence="6" id="KW-1133">Transmembrane helix</keyword>
<feature type="region of interest" description="Disordered" evidence="5">
    <location>
        <begin position="63"/>
        <end position="82"/>
    </location>
</feature>
<evidence type="ECO:0000256" key="1">
    <source>
        <dbReference type="ARBA" id="ARBA00023015"/>
    </source>
</evidence>
<dbReference type="EMBL" id="JAPVEA010000008">
    <property type="protein sequence ID" value="KAJ5437917.1"/>
    <property type="molecule type" value="Genomic_DNA"/>
</dbReference>